<keyword evidence="13" id="KW-1185">Reference proteome</keyword>
<keyword evidence="4" id="KW-0132">Cell division</keyword>
<dbReference type="GO" id="GO:0005634">
    <property type="term" value="C:nucleus"/>
    <property type="evidence" value="ECO:0007669"/>
    <property type="project" value="InterPro"/>
</dbReference>
<evidence type="ECO:0000259" key="10">
    <source>
        <dbReference type="Pfam" id="PF07557"/>
    </source>
</evidence>
<dbReference type="OrthoDB" id="4026808at2759"/>
<dbReference type="GO" id="GO:0051301">
    <property type="term" value="P:cell division"/>
    <property type="evidence" value="ECO:0007669"/>
    <property type="project" value="UniProtKB-KW"/>
</dbReference>
<dbReference type="GO" id="GO:0000779">
    <property type="term" value="C:condensed chromosome, centromeric region"/>
    <property type="evidence" value="ECO:0007669"/>
    <property type="project" value="UniProtKB-ARBA"/>
</dbReference>
<evidence type="ECO:0000256" key="1">
    <source>
        <dbReference type="ARBA" id="ARBA00004584"/>
    </source>
</evidence>
<keyword evidence="3" id="KW-0158">Chromosome</keyword>
<dbReference type="Proteomes" id="UP000837801">
    <property type="component" value="Unassembled WGS sequence"/>
</dbReference>
<keyword evidence="7" id="KW-0131">Cell cycle</keyword>
<organism evidence="12 13">
    <name type="scientific">[Candida] railenensis</name>
    <dbReference type="NCBI Taxonomy" id="45579"/>
    <lineage>
        <taxon>Eukaryota</taxon>
        <taxon>Fungi</taxon>
        <taxon>Dikarya</taxon>
        <taxon>Ascomycota</taxon>
        <taxon>Saccharomycotina</taxon>
        <taxon>Pichiomycetes</taxon>
        <taxon>Debaryomycetaceae</taxon>
        <taxon>Kurtzmaniella</taxon>
    </lineage>
</organism>
<accession>A0A9P0QR36</accession>
<comment type="similarity">
    <text evidence="2">Belongs to the shugoshin family.</text>
</comment>
<dbReference type="GO" id="GO:0045132">
    <property type="term" value="P:meiotic chromosome segregation"/>
    <property type="evidence" value="ECO:0007669"/>
    <property type="project" value="InterPro"/>
</dbReference>
<feature type="region of interest" description="Disordered" evidence="9">
    <location>
        <begin position="491"/>
        <end position="515"/>
    </location>
</feature>
<feature type="compositionally biased region" description="Low complexity" evidence="9">
    <location>
        <begin position="25"/>
        <end position="37"/>
    </location>
</feature>
<feature type="region of interest" description="Disordered" evidence="9">
    <location>
        <begin position="204"/>
        <end position="392"/>
    </location>
</feature>
<dbReference type="InterPro" id="IPR011516">
    <property type="entry name" value="Shugoshin_N"/>
</dbReference>
<feature type="compositionally biased region" description="Basic and acidic residues" evidence="9">
    <location>
        <begin position="331"/>
        <end position="342"/>
    </location>
</feature>
<proteinExistence type="inferred from homology"/>
<feature type="compositionally biased region" description="Polar residues" evidence="9">
    <location>
        <begin position="251"/>
        <end position="261"/>
    </location>
</feature>
<evidence type="ECO:0008006" key="14">
    <source>
        <dbReference type="Google" id="ProtNLM"/>
    </source>
</evidence>
<feature type="compositionally biased region" description="Polar residues" evidence="9">
    <location>
        <begin position="343"/>
        <end position="356"/>
    </location>
</feature>
<evidence type="ECO:0000256" key="8">
    <source>
        <dbReference type="ARBA" id="ARBA00023328"/>
    </source>
</evidence>
<feature type="compositionally biased region" description="Polar residues" evidence="9">
    <location>
        <begin position="303"/>
        <end position="319"/>
    </location>
</feature>
<comment type="subcellular location">
    <subcellularLocation>
        <location evidence="1">Chromosome</location>
        <location evidence="1">Centromere</location>
    </subcellularLocation>
</comment>
<dbReference type="AlphaFoldDB" id="A0A9P0QR36"/>
<reference evidence="12" key="1">
    <citation type="submission" date="2022-03" db="EMBL/GenBank/DDBJ databases">
        <authorList>
            <person name="Legras J.-L."/>
            <person name="Devillers H."/>
            <person name="Grondin C."/>
        </authorList>
    </citation>
    <scope>NUCLEOTIDE SEQUENCE</scope>
    <source>
        <strain evidence="12">CLIB 1423</strain>
    </source>
</reference>
<dbReference type="Pfam" id="PF07557">
    <property type="entry name" value="Shugoshin_C"/>
    <property type="match status" value="1"/>
</dbReference>
<evidence type="ECO:0000313" key="13">
    <source>
        <dbReference type="Proteomes" id="UP000837801"/>
    </source>
</evidence>
<evidence type="ECO:0000256" key="2">
    <source>
        <dbReference type="ARBA" id="ARBA00010845"/>
    </source>
</evidence>
<evidence type="ECO:0000256" key="9">
    <source>
        <dbReference type="SAM" id="MobiDB-lite"/>
    </source>
</evidence>
<gene>
    <name evidence="12" type="ORF">CLIB1423_10S04148</name>
</gene>
<dbReference type="InterPro" id="IPR011515">
    <property type="entry name" value="Shugoshin_C"/>
</dbReference>
<evidence type="ECO:0000259" key="11">
    <source>
        <dbReference type="Pfam" id="PF07558"/>
    </source>
</evidence>
<protein>
    <recommendedName>
        <fullName evidence="14">Shugoshin C-terminal domain-containing protein</fullName>
    </recommendedName>
</protein>
<sequence length="515" mass="58110">MARPSLDSPSMVELKNQAKNRRKSTPPSTSSGLSRSLLGDDETESKGISSVAPKSPPIHHSQPELSTSHSEMEHEQLKRKYSMQNQTLAKNNSIMLSKLSSMESRLSELISENVSMRRQKSLKDGAIKDTLHRKLLKIEDGLYEKFDDIFQMFEDIRSSEDLPSNPKLKVFKQTGGEETIAVRPSESAVITPVNDKSGINKQRSIEPLLEEESESPVKSVSEIEAAGQRKKRTQGEPSISVHSERREMDNTETGISSTTSEPKVAESGKSITSEPELSLFPARSKSLAPEPNLASSKRKWISTEASLSSGKRSSILPNESKTKRRRASVVNDHEHIETKSAESRISNEAPTSVSEISNEDKNKNEKEFQVFSDMPSRPRRARKEVDYKTPSLNKKMRRETEWLVTAVGNEPIIKKNLKESTPEPQQLTQALKETKSKKIEVKSELPSTKREPLQMVDINNRDTIQSKIQSKILNKQPEDLSIFDFDDEAENRAPPIRKTYKRRIQASDLRRHSML</sequence>
<keyword evidence="5" id="KW-0159">Chromosome partition</keyword>
<dbReference type="EMBL" id="CAKXYY010000010">
    <property type="protein sequence ID" value="CAH2353400.1"/>
    <property type="molecule type" value="Genomic_DNA"/>
</dbReference>
<feature type="compositionally biased region" description="Basic and acidic residues" evidence="9">
    <location>
        <begin position="358"/>
        <end position="368"/>
    </location>
</feature>
<feature type="domain" description="Shugoshin N-terminal coiled-coil" evidence="11">
    <location>
        <begin position="77"/>
        <end position="119"/>
    </location>
</feature>
<dbReference type="Pfam" id="PF07558">
    <property type="entry name" value="Shugoshin_N"/>
    <property type="match status" value="1"/>
</dbReference>
<name>A0A9P0QR36_9ASCO</name>
<evidence type="ECO:0000313" key="12">
    <source>
        <dbReference type="EMBL" id="CAH2353400.1"/>
    </source>
</evidence>
<feature type="domain" description="Shugoshin C-terminal" evidence="10">
    <location>
        <begin position="377"/>
        <end position="398"/>
    </location>
</feature>
<evidence type="ECO:0000256" key="4">
    <source>
        <dbReference type="ARBA" id="ARBA00022618"/>
    </source>
</evidence>
<keyword evidence="6" id="KW-0175">Coiled coil</keyword>
<evidence type="ECO:0000256" key="6">
    <source>
        <dbReference type="ARBA" id="ARBA00023054"/>
    </source>
</evidence>
<evidence type="ECO:0000256" key="5">
    <source>
        <dbReference type="ARBA" id="ARBA00022829"/>
    </source>
</evidence>
<evidence type="ECO:0000256" key="3">
    <source>
        <dbReference type="ARBA" id="ARBA00022454"/>
    </source>
</evidence>
<feature type="region of interest" description="Disordered" evidence="9">
    <location>
        <begin position="1"/>
        <end position="86"/>
    </location>
</feature>
<evidence type="ECO:0000256" key="7">
    <source>
        <dbReference type="ARBA" id="ARBA00023306"/>
    </source>
</evidence>
<comment type="caution">
    <text evidence="12">The sequence shown here is derived from an EMBL/GenBank/DDBJ whole genome shotgun (WGS) entry which is preliminary data.</text>
</comment>
<keyword evidence="8" id="KW-0137">Centromere</keyword>